<accession>A0A2J6RHE7</accession>
<name>A0A2J6RHE7_HYAVF</name>
<keyword evidence="4" id="KW-1185">Reference proteome</keyword>
<evidence type="ECO:0000259" key="2">
    <source>
        <dbReference type="Pfam" id="PF06985"/>
    </source>
</evidence>
<sequence>MTSGGIDRDGLCDECLELDLEQSFANAFALYEGARRGRNTRKLEVYRSEHGPPYLGHFHFVTSLGSRLANPSLCRLCHFLKQTCPESGNAIRPYETYKLLAICSSESYLFEVPKKANRKRPEMRPWGSVDHNIFMAVVPEIPMIPKTGVPLRWFESDLPKIGSIYRLTEEQIWDFQKCGSQAHKFCAPKKPAGASLPGFRATNCLKRPPVVEDRPWSVKYVALSYVWGPPSGDWPKTILDAVEVTKQLGEKYLWVDRLCINQSNLQEKQFLISKMDAIYEGAEFTIVAAAGDARTGLTGVSTVTRKLQPLVDLKLRIRTAPPNPDPSIKLLGITTTEHNEISQDGEYLDLHRFGFRATHQLDHEDIAEFKKEKEIMEIFGISREHLTVFQDMADDAGVSIEEWMPNMMDMSEKEGIPIQKLAPHILREIATAMVMPEDMIRNLKRPAPPITPSSKVGKPLPPGQERGTTILVSTLEDPRVTIRNSEWAKRGWTYQEGVLSNRRLVFTEQQMYWECNGMAAQESLDIIDLYDPTKTRFADYMLSGIFDGDIHRVPELQYGFKSSDIDGEVPEQVLRLDSHIRTFTSRNLSYDGDSLNAFLGVAARYSTDSGLSLLLGMPVWAGQFATGKPGLQNTFALSVSSWTHTAPPVDKDAEMYVMKCPRRPQFPSWTWVGWKGRANFSANPPAREDGDKPPGWEDNVHVEFFRAMTSKDWARGISGRLWSAEMMLHAEDGSEGTLLVGHAPVKNTAADQSKTWLLTIREPLVLKHMVLMHSVIQGEWRRLMGKRVQIHLSVPMTEVELTAGHKTGQLVTVLVFASRVPFIFNGTARYLILRRADDVGNRWERIGRLAMTIEEWELEEYKSTAGMIAAMPVVKFGRDLVLV</sequence>
<gene>
    <name evidence="3" type="ORF">L207DRAFT_567710</name>
</gene>
<dbReference type="Pfam" id="PF06985">
    <property type="entry name" value="HET"/>
    <property type="match status" value="1"/>
</dbReference>
<dbReference type="Proteomes" id="UP000235786">
    <property type="component" value="Unassembled WGS sequence"/>
</dbReference>
<feature type="domain" description="Heterokaryon incompatibility" evidence="2">
    <location>
        <begin position="220"/>
        <end position="309"/>
    </location>
</feature>
<organism evidence="3 4">
    <name type="scientific">Hyaloscypha variabilis (strain UAMH 11265 / GT02V1 / F)</name>
    <name type="common">Meliniomyces variabilis</name>
    <dbReference type="NCBI Taxonomy" id="1149755"/>
    <lineage>
        <taxon>Eukaryota</taxon>
        <taxon>Fungi</taxon>
        <taxon>Dikarya</taxon>
        <taxon>Ascomycota</taxon>
        <taxon>Pezizomycotina</taxon>
        <taxon>Leotiomycetes</taxon>
        <taxon>Helotiales</taxon>
        <taxon>Hyaloscyphaceae</taxon>
        <taxon>Hyaloscypha</taxon>
        <taxon>Hyaloscypha variabilis</taxon>
    </lineage>
</organism>
<protein>
    <submittedName>
        <fullName evidence="3">HET-domain-containing protein</fullName>
    </submittedName>
</protein>
<reference evidence="3 4" key="1">
    <citation type="submission" date="2016-04" db="EMBL/GenBank/DDBJ databases">
        <title>A degradative enzymes factory behind the ericoid mycorrhizal symbiosis.</title>
        <authorList>
            <consortium name="DOE Joint Genome Institute"/>
            <person name="Martino E."/>
            <person name="Morin E."/>
            <person name="Grelet G."/>
            <person name="Kuo A."/>
            <person name="Kohler A."/>
            <person name="Daghino S."/>
            <person name="Barry K."/>
            <person name="Choi C."/>
            <person name="Cichocki N."/>
            <person name="Clum A."/>
            <person name="Copeland A."/>
            <person name="Hainaut M."/>
            <person name="Haridas S."/>
            <person name="Labutti K."/>
            <person name="Lindquist E."/>
            <person name="Lipzen A."/>
            <person name="Khouja H.-R."/>
            <person name="Murat C."/>
            <person name="Ohm R."/>
            <person name="Olson A."/>
            <person name="Spatafora J."/>
            <person name="Veneault-Fourrey C."/>
            <person name="Henrissat B."/>
            <person name="Grigoriev I."/>
            <person name="Martin F."/>
            <person name="Perotto S."/>
        </authorList>
    </citation>
    <scope>NUCLEOTIDE SEQUENCE [LARGE SCALE GENOMIC DNA]</scope>
    <source>
        <strain evidence="3 4">F</strain>
    </source>
</reference>
<evidence type="ECO:0000313" key="4">
    <source>
        <dbReference type="Proteomes" id="UP000235786"/>
    </source>
</evidence>
<dbReference type="EMBL" id="KZ613948">
    <property type="protein sequence ID" value="PMD37930.1"/>
    <property type="molecule type" value="Genomic_DNA"/>
</dbReference>
<dbReference type="STRING" id="1149755.A0A2J6RHE7"/>
<dbReference type="InterPro" id="IPR010730">
    <property type="entry name" value="HET"/>
</dbReference>
<dbReference type="OrthoDB" id="5428863at2759"/>
<dbReference type="AlphaFoldDB" id="A0A2J6RHE7"/>
<evidence type="ECO:0000313" key="3">
    <source>
        <dbReference type="EMBL" id="PMD37930.1"/>
    </source>
</evidence>
<dbReference type="PANTHER" id="PTHR33112:SF1">
    <property type="entry name" value="HETEROKARYON INCOMPATIBILITY DOMAIN-CONTAINING PROTEIN"/>
    <property type="match status" value="1"/>
</dbReference>
<dbReference type="PANTHER" id="PTHR33112">
    <property type="entry name" value="DOMAIN PROTEIN, PUTATIVE-RELATED"/>
    <property type="match status" value="1"/>
</dbReference>
<proteinExistence type="predicted"/>
<feature type="region of interest" description="Disordered" evidence="1">
    <location>
        <begin position="446"/>
        <end position="465"/>
    </location>
</feature>
<evidence type="ECO:0000256" key="1">
    <source>
        <dbReference type="SAM" id="MobiDB-lite"/>
    </source>
</evidence>